<evidence type="ECO:0000313" key="1">
    <source>
        <dbReference type="EMBL" id="EYB99548.1"/>
    </source>
</evidence>
<dbReference type="EMBL" id="JARK01001457">
    <property type="protein sequence ID" value="EYB99548.1"/>
    <property type="molecule type" value="Genomic_DNA"/>
</dbReference>
<gene>
    <name evidence="1" type="primary">Acey_s0121.g1006</name>
    <name evidence="1" type="ORF">Y032_0121g1006</name>
</gene>
<protein>
    <submittedName>
        <fullName evidence="1">Uncharacterized protein</fullName>
    </submittedName>
</protein>
<sequence length="92" mass="10082">MLTSQKRGEYVKIALAPASPPEPTKTLPIIARAMRNCGVLAAPAAVDEGEHRQELKLRMRELSAPRKFLCMQKNGFLAAPSPQSCRYGGVFL</sequence>
<accession>A0A016T9F0</accession>
<evidence type="ECO:0000313" key="2">
    <source>
        <dbReference type="Proteomes" id="UP000024635"/>
    </source>
</evidence>
<comment type="caution">
    <text evidence="1">The sequence shown here is derived from an EMBL/GenBank/DDBJ whole genome shotgun (WGS) entry which is preliminary data.</text>
</comment>
<reference evidence="2" key="1">
    <citation type="journal article" date="2015" name="Nat. Genet.">
        <title>The genome and transcriptome of the zoonotic hookworm Ancylostoma ceylanicum identify infection-specific gene families.</title>
        <authorList>
            <person name="Schwarz E.M."/>
            <person name="Hu Y."/>
            <person name="Antoshechkin I."/>
            <person name="Miller M.M."/>
            <person name="Sternberg P.W."/>
            <person name="Aroian R.V."/>
        </authorList>
    </citation>
    <scope>NUCLEOTIDE SEQUENCE</scope>
    <source>
        <strain evidence="2">HY135</strain>
    </source>
</reference>
<dbReference type="Proteomes" id="UP000024635">
    <property type="component" value="Unassembled WGS sequence"/>
</dbReference>
<organism evidence="1 2">
    <name type="scientific">Ancylostoma ceylanicum</name>
    <dbReference type="NCBI Taxonomy" id="53326"/>
    <lineage>
        <taxon>Eukaryota</taxon>
        <taxon>Metazoa</taxon>
        <taxon>Ecdysozoa</taxon>
        <taxon>Nematoda</taxon>
        <taxon>Chromadorea</taxon>
        <taxon>Rhabditida</taxon>
        <taxon>Rhabditina</taxon>
        <taxon>Rhabditomorpha</taxon>
        <taxon>Strongyloidea</taxon>
        <taxon>Ancylostomatidae</taxon>
        <taxon>Ancylostomatinae</taxon>
        <taxon>Ancylostoma</taxon>
    </lineage>
</organism>
<proteinExistence type="predicted"/>
<keyword evidence="2" id="KW-1185">Reference proteome</keyword>
<dbReference type="AlphaFoldDB" id="A0A016T9F0"/>
<name>A0A016T9F0_9BILA</name>